<dbReference type="AlphaFoldDB" id="K9DAE8"/>
<dbReference type="PANTHER" id="PTHR16320:SF23">
    <property type="entry name" value="SPHINGOMYELINASE C 1"/>
    <property type="match status" value="1"/>
</dbReference>
<evidence type="ECO:0000256" key="2">
    <source>
        <dbReference type="ARBA" id="ARBA00022801"/>
    </source>
</evidence>
<accession>K9DAE8</accession>
<dbReference type="InterPro" id="IPR038772">
    <property type="entry name" value="Sph/SMPD2-like"/>
</dbReference>
<sequence>MAKPLRAILVASLAVLAATGSQGESRQSDTAGLTAAVPRPDLPLSVMTYNVMGLPWPIALGRDEALGRIADRLAALRRAGRQPHIVLLQEAFSPQAAQLARRAGYAHVAIGPDSGLRTAIVAGPDDRAYAQAARWDRGETVPKQLNSGLLILSDYPITGVDRMAFPDFACAGFDCLANKGVLIAHLAVPGFDRPVSIVNTHLNARKAAGVAIARSQRAFDRQAGLLADFVRAHVPAGQPMILGGDLNIGADRNRIHAFFTRWARAGMGFVAAHLGGARRALADSLPSDAGTHRDLEQASARGKDWLFARDDRGRPMRAIHAAVPFGTEVEGAPLSDHFGYMIAYEPERRAGAAIQLAQVASWR</sequence>
<name>K9DAE8_SPHYA</name>
<evidence type="ECO:0000256" key="3">
    <source>
        <dbReference type="SAM" id="SignalP"/>
    </source>
</evidence>
<dbReference type="Proteomes" id="UP000009887">
    <property type="component" value="Unassembled WGS sequence"/>
</dbReference>
<proteinExistence type="predicted"/>
<evidence type="ECO:0000313" key="5">
    <source>
        <dbReference type="EMBL" id="EKU74475.1"/>
    </source>
</evidence>
<keyword evidence="2" id="KW-0378">Hydrolase</keyword>
<gene>
    <name evidence="5" type="ORF">HMPREF9718_02003</name>
</gene>
<organism evidence="5 6">
    <name type="scientific">Sphingobium yanoikuyae ATCC 51230</name>
    <dbReference type="NCBI Taxonomy" id="883163"/>
    <lineage>
        <taxon>Bacteria</taxon>
        <taxon>Pseudomonadati</taxon>
        <taxon>Pseudomonadota</taxon>
        <taxon>Alphaproteobacteria</taxon>
        <taxon>Sphingomonadales</taxon>
        <taxon>Sphingomonadaceae</taxon>
        <taxon>Sphingobium</taxon>
    </lineage>
</organism>
<dbReference type="HOGENOM" id="CLU_833798_0_0_5"/>
<dbReference type="EMBL" id="AGZU01000008">
    <property type="protein sequence ID" value="EKU74475.1"/>
    <property type="molecule type" value="Genomic_DNA"/>
</dbReference>
<dbReference type="InterPro" id="IPR036691">
    <property type="entry name" value="Endo/exonu/phosph_ase_sf"/>
</dbReference>
<dbReference type="GO" id="GO:0004767">
    <property type="term" value="F:sphingomyelin phosphodiesterase activity"/>
    <property type="evidence" value="ECO:0007669"/>
    <property type="project" value="InterPro"/>
</dbReference>
<dbReference type="PANTHER" id="PTHR16320">
    <property type="entry name" value="SPHINGOMYELINASE FAMILY MEMBER"/>
    <property type="match status" value="1"/>
</dbReference>
<dbReference type="RefSeq" id="WP_004209106.1">
    <property type="nucleotide sequence ID" value="NZ_JH992904.1"/>
</dbReference>
<evidence type="ECO:0000256" key="1">
    <source>
        <dbReference type="ARBA" id="ARBA00022729"/>
    </source>
</evidence>
<dbReference type="PATRIC" id="fig|883163.3.peg.2053"/>
<evidence type="ECO:0000259" key="4">
    <source>
        <dbReference type="Pfam" id="PF03372"/>
    </source>
</evidence>
<feature type="domain" description="Endonuclease/exonuclease/phosphatase" evidence="4">
    <location>
        <begin position="47"/>
        <end position="265"/>
    </location>
</feature>
<comment type="caution">
    <text evidence="5">The sequence shown here is derived from an EMBL/GenBank/DDBJ whole genome shotgun (WGS) entry which is preliminary data.</text>
</comment>
<dbReference type="InterPro" id="IPR017766">
    <property type="entry name" value="Sphingomyelinase/PLipase_C"/>
</dbReference>
<keyword evidence="1 3" id="KW-0732">Signal</keyword>
<reference evidence="5 6" key="1">
    <citation type="submission" date="2012-09" db="EMBL/GenBank/DDBJ databases">
        <title>The Genome Sequence of Sphingobium yanoikuyae ATCC 51230.</title>
        <authorList>
            <consortium name="The Broad Institute Genome Sequencing Platform"/>
            <person name="Earl A."/>
            <person name="Ward D."/>
            <person name="Feldgarden M."/>
            <person name="Gevers D."/>
            <person name="Huys G."/>
            <person name="Walker B."/>
            <person name="Young S.K."/>
            <person name="Zeng Q."/>
            <person name="Gargeya S."/>
            <person name="Fitzgerald M."/>
            <person name="Haas B."/>
            <person name="Abouelleil A."/>
            <person name="Alvarado L."/>
            <person name="Arachchi H.M."/>
            <person name="Berlin A.M."/>
            <person name="Chapman S.B."/>
            <person name="Goldberg J."/>
            <person name="Griggs A."/>
            <person name="Gujja S."/>
            <person name="Hansen M."/>
            <person name="Howarth C."/>
            <person name="Imamovic A."/>
            <person name="Larimer J."/>
            <person name="McCowen C."/>
            <person name="Montmayeur A."/>
            <person name="Murphy C."/>
            <person name="Neiman D."/>
            <person name="Pearson M."/>
            <person name="Priest M."/>
            <person name="Roberts A."/>
            <person name="Saif S."/>
            <person name="Shea T."/>
            <person name="Sisk P."/>
            <person name="Sykes S."/>
            <person name="Wortman J."/>
            <person name="Nusbaum C."/>
            <person name="Birren B."/>
        </authorList>
    </citation>
    <scope>NUCLEOTIDE SEQUENCE [LARGE SCALE GENOMIC DNA]</scope>
    <source>
        <strain evidence="5 6">ATCC 51230</strain>
    </source>
</reference>
<protein>
    <recommendedName>
        <fullName evidence="4">Endonuclease/exonuclease/phosphatase domain-containing protein</fullName>
    </recommendedName>
</protein>
<feature type="signal peptide" evidence="3">
    <location>
        <begin position="1"/>
        <end position="17"/>
    </location>
</feature>
<dbReference type="GO" id="GO:0005576">
    <property type="term" value="C:extracellular region"/>
    <property type="evidence" value="ECO:0007669"/>
    <property type="project" value="InterPro"/>
</dbReference>
<feature type="chain" id="PRO_5003928041" description="Endonuclease/exonuclease/phosphatase domain-containing protein" evidence="3">
    <location>
        <begin position="18"/>
        <end position="363"/>
    </location>
</feature>
<dbReference type="Gene3D" id="3.60.10.10">
    <property type="entry name" value="Endonuclease/exonuclease/phosphatase"/>
    <property type="match status" value="1"/>
</dbReference>
<dbReference type="InterPro" id="IPR005135">
    <property type="entry name" value="Endo/exonuclease/phosphatase"/>
</dbReference>
<keyword evidence="6" id="KW-1185">Reference proteome</keyword>
<dbReference type="Pfam" id="PF03372">
    <property type="entry name" value="Exo_endo_phos"/>
    <property type="match status" value="1"/>
</dbReference>
<evidence type="ECO:0000313" key="6">
    <source>
        <dbReference type="Proteomes" id="UP000009887"/>
    </source>
</evidence>
<dbReference type="CDD" id="cd09078">
    <property type="entry name" value="nSMase"/>
    <property type="match status" value="1"/>
</dbReference>
<dbReference type="SUPFAM" id="SSF56219">
    <property type="entry name" value="DNase I-like"/>
    <property type="match status" value="1"/>
</dbReference>